<dbReference type="PANTHER" id="PTHR35569:SF1">
    <property type="entry name" value="CYANAMIDE HYDRATASE DDI2-RELATED"/>
    <property type="match status" value="1"/>
</dbReference>
<dbReference type="OrthoDB" id="409121at2759"/>
<evidence type="ECO:0008006" key="3">
    <source>
        <dbReference type="Google" id="ProtNLM"/>
    </source>
</evidence>
<proteinExistence type="predicted"/>
<reference evidence="1" key="1">
    <citation type="submission" date="2022-09" db="EMBL/GenBank/DDBJ databases">
        <title>Fusarium specimens isolated from Avocado Roots.</title>
        <authorList>
            <person name="Stajich J."/>
            <person name="Roper C."/>
            <person name="Heimlech-Rivalta G."/>
        </authorList>
    </citation>
    <scope>NUCLEOTIDE SEQUENCE</scope>
    <source>
        <strain evidence="1">CF00136</strain>
    </source>
</reference>
<dbReference type="SUPFAM" id="SSF109604">
    <property type="entry name" value="HD-domain/PDEase-like"/>
    <property type="match status" value="1"/>
</dbReference>
<organism evidence="1 2">
    <name type="scientific">Fusarium torreyae</name>
    <dbReference type="NCBI Taxonomy" id="1237075"/>
    <lineage>
        <taxon>Eukaryota</taxon>
        <taxon>Fungi</taxon>
        <taxon>Dikarya</taxon>
        <taxon>Ascomycota</taxon>
        <taxon>Pezizomycotina</taxon>
        <taxon>Sordariomycetes</taxon>
        <taxon>Hypocreomycetidae</taxon>
        <taxon>Hypocreales</taxon>
        <taxon>Nectriaceae</taxon>
        <taxon>Fusarium</taxon>
    </lineage>
</organism>
<dbReference type="InterPro" id="IPR003607">
    <property type="entry name" value="HD/PDEase_dom"/>
</dbReference>
<name>A0A9W8RTD3_9HYPO</name>
<evidence type="ECO:0000313" key="1">
    <source>
        <dbReference type="EMBL" id="KAJ4251494.1"/>
    </source>
</evidence>
<accession>A0A9W8RTD3</accession>
<gene>
    <name evidence="1" type="ORF">NW762_011481</name>
</gene>
<dbReference type="Proteomes" id="UP001152049">
    <property type="component" value="Unassembled WGS sequence"/>
</dbReference>
<dbReference type="AlphaFoldDB" id="A0A9W8RTD3"/>
<dbReference type="CDD" id="cd00077">
    <property type="entry name" value="HDc"/>
    <property type="match status" value="1"/>
</dbReference>
<comment type="caution">
    <text evidence="1">The sequence shown here is derived from an EMBL/GenBank/DDBJ whole genome shotgun (WGS) entry which is preliminary data.</text>
</comment>
<dbReference type="Gene3D" id="1.10.3210.10">
    <property type="entry name" value="Hypothetical protein af1432"/>
    <property type="match status" value="1"/>
</dbReference>
<sequence length="219" mass="25093">MSADELTQNGWKAITVDAGKIFKDRPYINKPGYIDVKSIDFPSNDPIVAKTQQHAKDKLLKQTYSHSMRVYYWSTVILRQQFPERADTLSPLTLTLACLLHDIGTTDKNMTSTRLSFEFQGGIQALQLLRDFGSTKDQAEALATIYDNVGEHPSVKDFGTIVHEKTREEVNVTFPREGWLGCFAETIRKEEKLKPWCHTTHIPNFVERVKSSQLRKPYE</sequence>
<dbReference type="NCBIfam" id="TIGR03401">
    <property type="entry name" value="cyanamide_fam"/>
    <property type="match status" value="1"/>
</dbReference>
<keyword evidence="2" id="KW-1185">Reference proteome</keyword>
<dbReference type="EMBL" id="JAOQAZ010000028">
    <property type="protein sequence ID" value="KAJ4251494.1"/>
    <property type="molecule type" value="Genomic_DNA"/>
</dbReference>
<evidence type="ECO:0000313" key="2">
    <source>
        <dbReference type="Proteomes" id="UP001152049"/>
    </source>
</evidence>
<dbReference type="InterPro" id="IPR017771">
    <property type="entry name" value="Cyanamide_hydratase_HD"/>
</dbReference>
<protein>
    <recommendedName>
        <fullName evidence="3">HD domain-containing protein</fullName>
    </recommendedName>
</protein>
<dbReference type="PANTHER" id="PTHR35569">
    <property type="entry name" value="CYANAMIDE HYDRATASE DDI2-RELATED"/>
    <property type="match status" value="1"/>
</dbReference>